<dbReference type="InterPro" id="IPR025394">
    <property type="entry name" value="DUF4127"/>
</dbReference>
<reference evidence="1" key="1">
    <citation type="submission" date="2020-08" db="EMBL/GenBank/DDBJ databases">
        <authorList>
            <person name="Cejkova D."/>
            <person name="Kubasova T."/>
            <person name="Jahodarova E."/>
            <person name="Rychlik I."/>
        </authorList>
    </citation>
    <scope>NUCLEOTIDE SEQUENCE</scope>
    <source>
        <strain evidence="1">An559</strain>
    </source>
</reference>
<proteinExistence type="predicted"/>
<keyword evidence="2" id="KW-1185">Reference proteome</keyword>
<protein>
    <submittedName>
        <fullName evidence="1">DUF4127 family protein</fullName>
    </submittedName>
</protein>
<reference evidence="1" key="2">
    <citation type="journal article" date="2021" name="Sci. Rep.">
        <title>The distribution of antibiotic resistance genes in chicken gut microbiota commensals.</title>
        <authorList>
            <person name="Juricova H."/>
            <person name="Matiasovicova J."/>
            <person name="Kubasova T."/>
            <person name="Cejkova D."/>
            <person name="Rychlik I."/>
        </authorList>
    </citation>
    <scope>NUCLEOTIDE SEQUENCE</scope>
    <source>
        <strain evidence="1">An559</strain>
    </source>
</reference>
<dbReference type="RefSeq" id="WP_204443643.1">
    <property type="nucleotide sequence ID" value="NZ_JACJKY010000001.1"/>
</dbReference>
<dbReference type="AlphaFoldDB" id="A0A939BD60"/>
<organism evidence="1 2">
    <name type="scientific">Merdimmobilis hominis</name>
    <dbReference type="NCBI Taxonomy" id="2897707"/>
    <lineage>
        <taxon>Bacteria</taxon>
        <taxon>Bacillati</taxon>
        <taxon>Bacillota</taxon>
        <taxon>Clostridia</taxon>
        <taxon>Eubacteriales</taxon>
        <taxon>Oscillospiraceae</taxon>
        <taxon>Merdimmobilis</taxon>
    </lineage>
</organism>
<dbReference type="Proteomes" id="UP000774750">
    <property type="component" value="Unassembled WGS sequence"/>
</dbReference>
<dbReference type="Pfam" id="PF13552">
    <property type="entry name" value="DUF4127"/>
    <property type="match status" value="1"/>
</dbReference>
<gene>
    <name evidence="1" type="ORF">H6A12_00565</name>
</gene>
<evidence type="ECO:0000313" key="2">
    <source>
        <dbReference type="Proteomes" id="UP000774750"/>
    </source>
</evidence>
<accession>A0A939BD60</accession>
<dbReference type="EMBL" id="JACJKY010000001">
    <property type="protein sequence ID" value="MBM6919662.1"/>
    <property type="molecule type" value="Genomic_DNA"/>
</dbReference>
<sequence length="506" mass="57671">MKTILLVPLDERPCNYQYQSLMVKDTDFTVKLPPLSILGKKKTPGDPDRIFDWLYENAADCDGAVISIDALVYSSILASRLHQDPLSVLSARIARLRDLKAAFPSLKLFGFTLIMRNPRYSSGDEEPDYYEYWGREIHRYGVIRHKMELSIETQEEREEYDDICRRLPQEYLNDYLSRREKNIEINKMAIDLVRDGILDFMIVPQDDSSPYGLTAKDQQVVRSYIRSTHTQLSVYMYPDADAVENTLIARMINEANGVRPLVYVKYASALGSSVIPLYEDRLVNETIKYQILAAGGLVASSVQEADLVLMINTPGGNPKEHGIDKPIPPSIEYDAYRNQIEQVEYAAYAMETLHKPVCFADVAYGNGGDPELLSLLKEKGILYSVAGYAGWNTSSNTLGTTIPMAMIFCIYGPRRAHEEFLAARYLEDIGYMAFVRREVCTEELQKRGLNYFLVDGEEGQIASIVKEKLQAFADQMLCDDTHHVVLKTCRMPWNRMFETEIHVCFE</sequence>
<comment type="caution">
    <text evidence="1">The sequence shown here is derived from an EMBL/GenBank/DDBJ whole genome shotgun (WGS) entry which is preliminary data.</text>
</comment>
<name>A0A939BD60_9FIRM</name>
<evidence type="ECO:0000313" key="1">
    <source>
        <dbReference type="EMBL" id="MBM6919662.1"/>
    </source>
</evidence>